<comment type="caution">
    <text evidence="1">The sequence shown here is derived from an EMBL/GenBank/DDBJ whole genome shotgun (WGS) entry which is preliminary data.</text>
</comment>
<accession>A0A0F9GPM8</accession>
<proteinExistence type="predicted"/>
<evidence type="ECO:0000313" key="1">
    <source>
        <dbReference type="EMBL" id="KKM00840.1"/>
    </source>
</evidence>
<sequence>PQTIRCTDTYSIQNHAVIKELYKRHGKELIFGGVVVGVASLEPVQRQRMAMMAANIIANGLGAEGAILTKVYGGMPHADLALTAEACESLGIKTALFIMLWHSIGSIADEVYFNSDSLDAIINVGQICERFILSKADRILGGPGDTRISNPDFVQKADDQSIDIEAFLLAGVIGMLGDTNTIAVEY</sequence>
<name>A0A0F9GPM8_9ZZZZ</name>
<dbReference type="EMBL" id="LAZR01017337">
    <property type="protein sequence ID" value="KKM00840.1"/>
    <property type="molecule type" value="Genomic_DNA"/>
</dbReference>
<dbReference type="GO" id="GO:0050485">
    <property type="term" value="F:oxidoreductase activity, acting on X-H and Y-H to form an X-Y bond, with a disulfide as acceptor"/>
    <property type="evidence" value="ECO:0007669"/>
    <property type="project" value="InterPro"/>
</dbReference>
<organism evidence="1">
    <name type="scientific">marine sediment metagenome</name>
    <dbReference type="NCBI Taxonomy" id="412755"/>
    <lineage>
        <taxon>unclassified sequences</taxon>
        <taxon>metagenomes</taxon>
        <taxon>ecological metagenomes</taxon>
    </lineage>
</organism>
<protein>
    <submittedName>
        <fullName evidence="1">Uncharacterized protein</fullName>
    </submittedName>
</protein>
<reference evidence="1" key="1">
    <citation type="journal article" date="2015" name="Nature">
        <title>Complex archaea that bridge the gap between prokaryotes and eukaryotes.</title>
        <authorList>
            <person name="Spang A."/>
            <person name="Saw J.H."/>
            <person name="Jorgensen S.L."/>
            <person name="Zaremba-Niedzwiedzka K."/>
            <person name="Martijn J."/>
            <person name="Lind A.E."/>
            <person name="van Eijk R."/>
            <person name="Schleper C."/>
            <person name="Guy L."/>
            <person name="Ettema T.J."/>
        </authorList>
    </citation>
    <scope>NUCLEOTIDE SEQUENCE</scope>
</reference>
<dbReference type="Pfam" id="PF09338">
    <property type="entry name" value="Gly_reductase"/>
    <property type="match status" value="1"/>
</dbReference>
<gene>
    <name evidence="1" type="ORF">LCGC14_1800370</name>
</gene>
<dbReference type="InterPro" id="IPR015417">
    <property type="entry name" value="Gly_reductase_pB_sua/b"/>
</dbReference>
<feature type="non-terminal residue" evidence="1">
    <location>
        <position position="1"/>
    </location>
</feature>
<dbReference type="AlphaFoldDB" id="A0A0F9GPM8"/>